<keyword evidence="7" id="KW-1185">Reference proteome</keyword>
<comment type="caution">
    <text evidence="6">The sequence shown here is derived from an EMBL/GenBank/DDBJ whole genome shotgun (WGS) entry which is preliminary data.</text>
</comment>
<keyword evidence="3" id="KW-0804">Transcription</keyword>
<evidence type="ECO:0000256" key="4">
    <source>
        <dbReference type="PROSITE-ProRule" id="PRU00335"/>
    </source>
</evidence>
<evidence type="ECO:0000313" key="6">
    <source>
        <dbReference type="EMBL" id="NUW41351.1"/>
    </source>
</evidence>
<sequence length="219" mass="23937">MELGLRETKKLQTQREIWETAIRMFVERGFDDVSVAEIAAAVQVSRKTVFNYFATKEDIVLSPMDAHVEDSARVVRERAPGEPAVVALRRDYLDRLARRDASVGINDAPHTLAVMRLILTTPALTTRAYVFHERARELLTRELAAQSGRDDVTARVAAAQITSTRAALTGENLRRLLAGEPSDAVYPDAVADAERAFDLLEHGLGDYCGHAGGHAGGAA</sequence>
<name>A0A7Y6INC0_9ACTN</name>
<protein>
    <submittedName>
        <fullName evidence="6">TetR family transcriptional regulator</fullName>
    </submittedName>
</protein>
<dbReference type="AlphaFoldDB" id="A0A7Y6INC0"/>
<keyword evidence="1" id="KW-0805">Transcription regulation</keyword>
<dbReference type="Pfam" id="PF00440">
    <property type="entry name" value="TetR_N"/>
    <property type="match status" value="1"/>
</dbReference>
<dbReference type="Gene3D" id="1.10.357.10">
    <property type="entry name" value="Tetracycline Repressor, domain 2"/>
    <property type="match status" value="1"/>
</dbReference>
<evidence type="ECO:0000256" key="2">
    <source>
        <dbReference type="ARBA" id="ARBA00023125"/>
    </source>
</evidence>
<feature type="domain" description="HTH tetR-type" evidence="5">
    <location>
        <begin position="11"/>
        <end position="71"/>
    </location>
</feature>
<dbReference type="InterPro" id="IPR009057">
    <property type="entry name" value="Homeodomain-like_sf"/>
</dbReference>
<dbReference type="PROSITE" id="PS50977">
    <property type="entry name" value="HTH_TETR_2"/>
    <property type="match status" value="1"/>
</dbReference>
<accession>A0A7Y6INC0</accession>
<dbReference type="InterPro" id="IPR050109">
    <property type="entry name" value="HTH-type_TetR-like_transc_reg"/>
</dbReference>
<feature type="DNA-binding region" description="H-T-H motif" evidence="4">
    <location>
        <begin position="34"/>
        <end position="53"/>
    </location>
</feature>
<dbReference type="PRINTS" id="PR00455">
    <property type="entry name" value="HTHTETR"/>
</dbReference>
<dbReference type="PANTHER" id="PTHR30055:SF234">
    <property type="entry name" value="HTH-TYPE TRANSCRIPTIONAL REGULATOR BETI"/>
    <property type="match status" value="1"/>
</dbReference>
<keyword evidence="2 4" id="KW-0238">DNA-binding</keyword>
<gene>
    <name evidence="6" type="ORF">HT134_14555</name>
</gene>
<evidence type="ECO:0000259" key="5">
    <source>
        <dbReference type="PROSITE" id="PS50977"/>
    </source>
</evidence>
<dbReference type="GO" id="GO:0003700">
    <property type="term" value="F:DNA-binding transcription factor activity"/>
    <property type="evidence" value="ECO:0007669"/>
    <property type="project" value="TreeGrafter"/>
</dbReference>
<dbReference type="EMBL" id="JABWGO010000002">
    <property type="protein sequence ID" value="NUW41351.1"/>
    <property type="molecule type" value="Genomic_DNA"/>
</dbReference>
<dbReference type="RefSeq" id="WP_175600860.1">
    <property type="nucleotide sequence ID" value="NZ_JABWGO010000002.1"/>
</dbReference>
<reference evidence="6 7" key="1">
    <citation type="submission" date="2020-06" db="EMBL/GenBank/DDBJ databases">
        <authorList>
            <person name="Chanama M."/>
        </authorList>
    </citation>
    <scope>NUCLEOTIDE SEQUENCE [LARGE SCALE GENOMIC DNA]</scope>
    <source>
        <strain evidence="6 7">TBRC6557</strain>
    </source>
</reference>
<dbReference type="SUPFAM" id="SSF46689">
    <property type="entry name" value="Homeodomain-like"/>
    <property type="match status" value="1"/>
</dbReference>
<evidence type="ECO:0000256" key="3">
    <source>
        <dbReference type="ARBA" id="ARBA00023163"/>
    </source>
</evidence>
<evidence type="ECO:0000256" key="1">
    <source>
        <dbReference type="ARBA" id="ARBA00023015"/>
    </source>
</evidence>
<dbReference type="Proteomes" id="UP000546126">
    <property type="component" value="Unassembled WGS sequence"/>
</dbReference>
<dbReference type="PANTHER" id="PTHR30055">
    <property type="entry name" value="HTH-TYPE TRANSCRIPTIONAL REGULATOR RUTR"/>
    <property type="match status" value="1"/>
</dbReference>
<proteinExistence type="predicted"/>
<organism evidence="6 7">
    <name type="scientific">Nonomuraea rhodomycinica</name>
    <dbReference type="NCBI Taxonomy" id="1712872"/>
    <lineage>
        <taxon>Bacteria</taxon>
        <taxon>Bacillati</taxon>
        <taxon>Actinomycetota</taxon>
        <taxon>Actinomycetes</taxon>
        <taxon>Streptosporangiales</taxon>
        <taxon>Streptosporangiaceae</taxon>
        <taxon>Nonomuraea</taxon>
    </lineage>
</organism>
<dbReference type="InterPro" id="IPR001647">
    <property type="entry name" value="HTH_TetR"/>
</dbReference>
<evidence type="ECO:0000313" key="7">
    <source>
        <dbReference type="Proteomes" id="UP000546126"/>
    </source>
</evidence>
<dbReference type="GO" id="GO:0000976">
    <property type="term" value="F:transcription cis-regulatory region binding"/>
    <property type="evidence" value="ECO:0007669"/>
    <property type="project" value="TreeGrafter"/>
</dbReference>